<evidence type="ECO:0000256" key="5">
    <source>
        <dbReference type="ARBA" id="ARBA00022801"/>
    </source>
</evidence>
<feature type="compositionally biased region" description="Basic and acidic residues" evidence="7">
    <location>
        <begin position="12"/>
        <end position="23"/>
    </location>
</feature>
<dbReference type="SUPFAM" id="SSF53474">
    <property type="entry name" value="alpha/beta-Hydrolases"/>
    <property type="match status" value="1"/>
</dbReference>
<dbReference type="Pfam" id="PF00450">
    <property type="entry name" value="Peptidase_S10"/>
    <property type="match status" value="1"/>
</dbReference>
<dbReference type="PRINTS" id="PR00724">
    <property type="entry name" value="CRBOXYPTASEC"/>
</dbReference>
<evidence type="ECO:0000313" key="9">
    <source>
        <dbReference type="Proteomes" id="UP000050424"/>
    </source>
</evidence>
<comment type="caution">
    <text evidence="8">The sequence shown here is derived from an EMBL/GenBank/DDBJ whole genome shotgun (WGS) entry which is preliminary data.</text>
</comment>
<evidence type="ECO:0000256" key="2">
    <source>
        <dbReference type="ARBA" id="ARBA00022645"/>
    </source>
</evidence>
<accession>A0A0P7BMQ9</accession>
<dbReference type="GO" id="GO:0006508">
    <property type="term" value="P:proteolysis"/>
    <property type="evidence" value="ECO:0007669"/>
    <property type="project" value="UniProtKB-KW"/>
</dbReference>
<dbReference type="InterPro" id="IPR001563">
    <property type="entry name" value="Peptidase_S10"/>
</dbReference>
<evidence type="ECO:0000256" key="1">
    <source>
        <dbReference type="ARBA" id="ARBA00009431"/>
    </source>
</evidence>
<keyword evidence="3" id="KW-0645">Protease</keyword>
<evidence type="ECO:0000256" key="6">
    <source>
        <dbReference type="ARBA" id="ARBA00023180"/>
    </source>
</evidence>
<keyword evidence="6" id="KW-0325">Glycoprotein</keyword>
<dbReference type="OrthoDB" id="443318at2759"/>
<evidence type="ECO:0000256" key="3">
    <source>
        <dbReference type="ARBA" id="ARBA00022670"/>
    </source>
</evidence>
<keyword evidence="4" id="KW-0732">Signal</keyword>
<feature type="region of interest" description="Disordered" evidence="7">
    <location>
        <begin position="1"/>
        <end position="31"/>
    </location>
</feature>
<evidence type="ECO:0000313" key="8">
    <source>
        <dbReference type="EMBL" id="KPM42663.1"/>
    </source>
</evidence>
<dbReference type="InterPro" id="IPR029058">
    <property type="entry name" value="AB_hydrolase_fold"/>
</dbReference>
<dbReference type="PANTHER" id="PTHR11802:SF189">
    <property type="entry name" value="CARBOXYPEPTIDASE"/>
    <property type="match status" value="1"/>
</dbReference>
<gene>
    <name evidence="8" type="ORF">AK830_g3869</name>
</gene>
<evidence type="ECO:0000256" key="4">
    <source>
        <dbReference type="ARBA" id="ARBA00022729"/>
    </source>
</evidence>
<comment type="similarity">
    <text evidence="1">Belongs to the peptidase S10 family.</text>
</comment>
<dbReference type="GO" id="GO:0000324">
    <property type="term" value="C:fungal-type vacuole"/>
    <property type="evidence" value="ECO:0007669"/>
    <property type="project" value="TreeGrafter"/>
</dbReference>
<sequence length="654" mass="71757">MKPNPYSSWFGERNDHSPPEKRPLARSPKGELSTQVHYHNEPNYMANLASSLASAGNGTFVPLPTGVTYLQSRNYPDISISYKETTICESTPGVKGYSGFITLPDVDKTYNASIFFWYFGQLAAPLTHGRNCTERSLESRKNAAHAPTTIYMPGGPGESFLDGASGFPCSINIDSNSTTLNPWSWNNDVNILYLDVPVQTGYSFTKPQNGTLDLLSNIFTPAPEGSESVPTNLTSIAGTLSSTDSRDTVNTTAQVAQQVWQLSQVWFQEFPEYKTTNDEINFWSYSYAGFFAPATVAYFQQQNEAIDNGTIDDCHAKKFRLGTLGINNGCIDTKSEVLSYPEYTYNNTYGVQAISKETYEVAKHNVTKQGGCYDLIDRCRALQAKKDPKQMGNNAKVNEACVAATQYCFDTIQGAYTAVSPMSAFDLALKLPGIFPGDYATPFFNQRWVQEELGVPVNFTLSGSTIATNLLYLTGDEMVHSMSNIEYILSAGVNLALVYGDRDYRCNWLAVENVSLSMSYPEAPAFRSAGYTHIETNASYVGGLVRQHGNVSFSRVFQSGHAVAGYQPETVYQVFKRAIFGRDVATGLVEIGAEGNYSSYGLANSFGVKNELPESPQPTCFLYQAALTCSDEQLEALEDGTAVVRDNVVVSPPS</sequence>
<dbReference type="AlphaFoldDB" id="A0A0P7BMQ9"/>
<name>A0A0P7BMQ9_9HYPO</name>
<dbReference type="STRING" id="78410.A0A0P7BMQ9"/>
<organism evidence="8 9">
    <name type="scientific">Neonectria ditissima</name>
    <dbReference type="NCBI Taxonomy" id="78410"/>
    <lineage>
        <taxon>Eukaryota</taxon>
        <taxon>Fungi</taxon>
        <taxon>Dikarya</taxon>
        <taxon>Ascomycota</taxon>
        <taxon>Pezizomycotina</taxon>
        <taxon>Sordariomycetes</taxon>
        <taxon>Hypocreomycetidae</taxon>
        <taxon>Hypocreales</taxon>
        <taxon>Nectriaceae</taxon>
        <taxon>Neonectria</taxon>
    </lineage>
</organism>
<keyword evidence="2 8" id="KW-0121">Carboxypeptidase</keyword>
<protein>
    <submittedName>
        <fullName evidence="8">Carboxypeptidase S1 A</fullName>
    </submittedName>
</protein>
<dbReference type="PANTHER" id="PTHR11802">
    <property type="entry name" value="SERINE PROTEASE FAMILY S10 SERINE CARBOXYPEPTIDASE"/>
    <property type="match status" value="1"/>
</dbReference>
<keyword evidence="9" id="KW-1185">Reference proteome</keyword>
<dbReference type="GO" id="GO:0004185">
    <property type="term" value="F:serine-type carboxypeptidase activity"/>
    <property type="evidence" value="ECO:0007669"/>
    <property type="project" value="InterPro"/>
</dbReference>
<dbReference type="EMBL" id="LKCW01000044">
    <property type="protein sequence ID" value="KPM42663.1"/>
    <property type="molecule type" value="Genomic_DNA"/>
</dbReference>
<proteinExistence type="inferred from homology"/>
<evidence type="ECO:0000256" key="7">
    <source>
        <dbReference type="SAM" id="MobiDB-lite"/>
    </source>
</evidence>
<dbReference type="Gene3D" id="3.40.50.1820">
    <property type="entry name" value="alpha/beta hydrolase"/>
    <property type="match status" value="1"/>
</dbReference>
<dbReference type="Proteomes" id="UP000050424">
    <property type="component" value="Unassembled WGS sequence"/>
</dbReference>
<reference evidence="8 9" key="1">
    <citation type="submission" date="2015-09" db="EMBL/GenBank/DDBJ databases">
        <title>Draft genome of a European isolate of the apple canker pathogen Neonectria ditissima.</title>
        <authorList>
            <person name="Gomez-Cortecero A."/>
            <person name="Harrison R.J."/>
            <person name="Armitage A.D."/>
        </authorList>
    </citation>
    <scope>NUCLEOTIDE SEQUENCE [LARGE SCALE GENOMIC DNA]</scope>
    <source>
        <strain evidence="8 9">R09/05</strain>
    </source>
</reference>
<keyword evidence="5" id="KW-0378">Hydrolase</keyword>